<dbReference type="Proteomes" id="UP001201262">
    <property type="component" value="Unassembled WGS sequence"/>
</dbReference>
<dbReference type="PANTHER" id="PTHR38118:SF4">
    <property type="match status" value="1"/>
</dbReference>
<feature type="signal peptide" evidence="1">
    <location>
        <begin position="1"/>
        <end position="19"/>
    </location>
</feature>
<sequence>MRASAAVLIFAAFVARTTAYYNYTFPAGFNLGLISQSDLSNWCLGERNTCPQICGGAASPNDCDPTTLNFDCTCINGTVPDVSIYINTIPFYVCQANFAQCIKNHPNDQQGQDQCSASATCGSLTASVASSTTSTSSVASSTSTSVSKVTTSASPTAATASATSTHTGAAVALHAAQDHSVGFVAAGALAVFGLMI</sequence>
<evidence type="ECO:0000256" key="1">
    <source>
        <dbReference type="SAM" id="SignalP"/>
    </source>
</evidence>
<dbReference type="GeneID" id="70250483"/>
<proteinExistence type="predicted"/>
<gene>
    <name evidence="3" type="ORF">BGW36DRAFT_425989</name>
</gene>
<keyword evidence="1" id="KW-0732">Signal</keyword>
<dbReference type="PANTHER" id="PTHR38118">
    <property type="entry name" value="ANCHORED CELL WALL PROTEIN 11-RELATED"/>
    <property type="match status" value="1"/>
</dbReference>
<keyword evidence="4" id="KW-1185">Reference proteome</keyword>
<feature type="domain" description="DUF7707" evidence="2">
    <location>
        <begin position="30"/>
        <end position="124"/>
    </location>
</feature>
<comment type="caution">
    <text evidence="3">The sequence shown here is derived from an EMBL/GenBank/DDBJ whole genome shotgun (WGS) entry which is preliminary data.</text>
</comment>
<evidence type="ECO:0000259" key="2">
    <source>
        <dbReference type="Pfam" id="PF24808"/>
    </source>
</evidence>
<feature type="chain" id="PRO_5041901151" description="DUF7707 domain-containing protein" evidence="1">
    <location>
        <begin position="20"/>
        <end position="196"/>
    </location>
</feature>
<dbReference type="Pfam" id="PF24808">
    <property type="entry name" value="DUF7707"/>
    <property type="match status" value="1"/>
</dbReference>
<accession>A0AAD4PWM3</accession>
<reference evidence="3" key="1">
    <citation type="submission" date="2021-12" db="EMBL/GenBank/DDBJ databases">
        <title>Convergent genome expansion in fungi linked to evolution of root-endophyte symbiosis.</title>
        <authorList>
            <consortium name="DOE Joint Genome Institute"/>
            <person name="Ke Y.-H."/>
            <person name="Bonito G."/>
            <person name="Liao H.-L."/>
            <person name="Looney B."/>
            <person name="Rojas-Flechas A."/>
            <person name="Nash J."/>
            <person name="Hameed K."/>
            <person name="Schadt C."/>
            <person name="Martin F."/>
            <person name="Crous P.W."/>
            <person name="Miettinen O."/>
            <person name="Magnuson J.K."/>
            <person name="Labbe J."/>
            <person name="Jacobson D."/>
            <person name="Doktycz M.J."/>
            <person name="Veneault-Fourrey C."/>
            <person name="Kuo A."/>
            <person name="Mondo S."/>
            <person name="Calhoun S."/>
            <person name="Riley R."/>
            <person name="Ohm R."/>
            <person name="LaButti K."/>
            <person name="Andreopoulos B."/>
            <person name="Pangilinan J."/>
            <person name="Nolan M."/>
            <person name="Tritt A."/>
            <person name="Clum A."/>
            <person name="Lipzen A."/>
            <person name="Daum C."/>
            <person name="Barry K."/>
            <person name="Grigoriev I.V."/>
            <person name="Vilgalys R."/>
        </authorList>
    </citation>
    <scope>NUCLEOTIDE SEQUENCE</scope>
    <source>
        <strain evidence="3">PMI_201</strain>
    </source>
</reference>
<evidence type="ECO:0000313" key="3">
    <source>
        <dbReference type="EMBL" id="KAH8698277.1"/>
    </source>
</evidence>
<protein>
    <recommendedName>
        <fullName evidence="2">DUF7707 domain-containing protein</fullName>
    </recommendedName>
</protein>
<name>A0AAD4PWM3_9EURO</name>
<evidence type="ECO:0000313" key="4">
    <source>
        <dbReference type="Proteomes" id="UP001201262"/>
    </source>
</evidence>
<dbReference type="EMBL" id="JAJTJA010000005">
    <property type="protein sequence ID" value="KAH8698277.1"/>
    <property type="molecule type" value="Genomic_DNA"/>
</dbReference>
<dbReference type="RefSeq" id="XP_046072741.1">
    <property type="nucleotide sequence ID" value="XM_046220196.1"/>
</dbReference>
<organism evidence="3 4">
    <name type="scientific">Talaromyces proteolyticus</name>
    <dbReference type="NCBI Taxonomy" id="1131652"/>
    <lineage>
        <taxon>Eukaryota</taxon>
        <taxon>Fungi</taxon>
        <taxon>Dikarya</taxon>
        <taxon>Ascomycota</taxon>
        <taxon>Pezizomycotina</taxon>
        <taxon>Eurotiomycetes</taxon>
        <taxon>Eurotiomycetidae</taxon>
        <taxon>Eurotiales</taxon>
        <taxon>Trichocomaceae</taxon>
        <taxon>Talaromyces</taxon>
        <taxon>Talaromyces sect. Bacilispori</taxon>
    </lineage>
</organism>
<dbReference type="AlphaFoldDB" id="A0AAD4PWM3"/>
<dbReference type="InterPro" id="IPR056124">
    <property type="entry name" value="DUF7707"/>
</dbReference>